<reference evidence="5 6" key="1">
    <citation type="submission" date="2018-10" db="EMBL/GenBank/DDBJ databases">
        <title>An updated phylogeny of the Alphaproteobacteria reveals that the parasitic Rickettsiales and Holosporales have independent origins.</title>
        <authorList>
            <person name="Munoz-Gomez S.A."/>
            <person name="Hess S."/>
            <person name="Burger G."/>
            <person name="Lang B.F."/>
            <person name="Susko E."/>
            <person name="Slamovits C.H."/>
            <person name="Roger A.J."/>
        </authorList>
    </citation>
    <scope>NUCLEOTIDE SEQUENCE [LARGE SCALE GENOMIC DNA]</scope>
    <source>
        <strain evidence="5">HOLO01</strain>
    </source>
</reference>
<dbReference type="EMBL" id="SCFB01000007">
    <property type="protein sequence ID" value="RZI45661.1"/>
    <property type="molecule type" value="Genomic_DNA"/>
</dbReference>
<accession>A0A4Q7DFS3</accession>
<evidence type="ECO:0000256" key="2">
    <source>
        <dbReference type="ARBA" id="ARBA00023315"/>
    </source>
</evidence>
<evidence type="ECO:0000256" key="1">
    <source>
        <dbReference type="ARBA" id="ARBA00022679"/>
    </source>
</evidence>
<comment type="subcellular location">
    <subcellularLocation>
        <location evidence="3">Cytoplasm</location>
    </subcellularLocation>
</comment>
<dbReference type="Gene3D" id="3.40.630.30">
    <property type="match status" value="1"/>
</dbReference>
<proteinExistence type="inferred from homology"/>
<dbReference type="OrthoDB" id="9804026at2"/>
<comment type="function">
    <text evidence="3">Acetylates the N-terminal alanine of ribosomal protein bS18.</text>
</comment>
<dbReference type="EC" id="2.3.1.266" evidence="3"/>
<comment type="caution">
    <text evidence="5">The sequence shown here is derived from an EMBL/GenBank/DDBJ whole genome shotgun (WGS) entry which is preliminary data.</text>
</comment>
<dbReference type="PANTHER" id="PTHR43800">
    <property type="entry name" value="PEPTIDYL-LYSINE N-ACETYLTRANSFERASE YJAB"/>
    <property type="match status" value="1"/>
</dbReference>
<dbReference type="InterPro" id="IPR006464">
    <property type="entry name" value="AcTrfase_RimI/Ard1"/>
</dbReference>
<organism evidence="5 6">
    <name type="scientific">Candidatus Finniella inopinata</name>
    <dbReference type="NCBI Taxonomy" id="1696036"/>
    <lineage>
        <taxon>Bacteria</taxon>
        <taxon>Pseudomonadati</taxon>
        <taxon>Pseudomonadota</taxon>
        <taxon>Alphaproteobacteria</taxon>
        <taxon>Holosporales</taxon>
        <taxon>Candidatus Paracaedibacteraceae</taxon>
        <taxon>Candidatus Finniella</taxon>
    </lineage>
</organism>
<dbReference type="SUPFAM" id="SSF55729">
    <property type="entry name" value="Acyl-CoA N-acyltransferases (Nat)"/>
    <property type="match status" value="1"/>
</dbReference>
<keyword evidence="6" id="KW-1185">Reference proteome</keyword>
<dbReference type="PROSITE" id="PS51186">
    <property type="entry name" value="GNAT"/>
    <property type="match status" value="1"/>
</dbReference>
<protein>
    <recommendedName>
        <fullName evidence="3">[Ribosomal protein bS18]-alanine N-acetyltransferase</fullName>
        <ecNumber evidence="3">2.3.1.266</ecNumber>
    </recommendedName>
</protein>
<gene>
    <name evidence="5" type="primary">rimI</name>
    <name evidence="5" type="ORF">EQU50_06050</name>
</gene>
<dbReference type="GO" id="GO:0005737">
    <property type="term" value="C:cytoplasm"/>
    <property type="evidence" value="ECO:0007669"/>
    <property type="project" value="UniProtKB-SubCell"/>
</dbReference>
<dbReference type="GO" id="GO:0008999">
    <property type="term" value="F:protein-N-terminal-alanine acetyltransferase activity"/>
    <property type="evidence" value="ECO:0007669"/>
    <property type="project" value="UniProtKB-EC"/>
</dbReference>
<dbReference type="Proteomes" id="UP000293550">
    <property type="component" value="Unassembled WGS sequence"/>
</dbReference>
<dbReference type="Pfam" id="PF00583">
    <property type="entry name" value="Acetyltransf_1"/>
    <property type="match status" value="1"/>
</dbReference>
<name>A0A4Q7DFS3_9PROT</name>
<comment type="catalytic activity">
    <reaction evidence="3">
        <text>N-terminal L-alanyl-[ribosomal protein bS18] + acetyl-CoA = N-terminal N(alpha)-acetyl-L-alanyl-[ribosomal protein bS18] + CoA + H(+)</text>
        <dbReference type="Rhea" id="RHEA:43756"/>
        <dbReference type="Rhea" id="RHEA-COMP:10676"/>
        <dbReference type="Rhea" id="RHEA-COMP:10677"/>
        <dbReference type="ChEBI" id="CHEBI:15378"/>
        <dbReference type="ChEBI" id="CHEBI:57287"/>
        <dbReference type="ChEBI" id="CHEBI:57288"/>
        <dbReference type="ChEBI" id="CHEBI:64718"/>
        <dbReference type="ChEBI" id="CHEBI:83683"/>
        <dbReference type="EC" id="2.3.1.266"/>
    </reaction>
</comment>
<dbReference type="AlphaFoldDB" id="A0A4Q7DFS3"/>
<sequence length="150" mass="16492">MLKNASLSPLHLAHAPLLAQIHRECFDKPWSETFFANLLSEQQTACPVAGWLAVSDEQPAGFILARNQITQAEILTFAVRSCLQRQGIGETLLKTLQQNTPLPIFLEVAVDNQAAISLYAKHGFKTVGNRPGYYTNAHGAVLDACVMQYP</sequence>
<dbReference type="NCBIfam" id="TIGR01575">
    <property type="entry name" value="rimI"/>
    <property type="match status" value="1"/>
</dbReference>
<keyword evidence="3" id="KW-0963">Cytoplasm</keyword>
<evidence type="ECO:0000256" key="3">
    <source>
        <dbReference type="RuleBase" id="RU363094"/>
    </source>
</evidence>
<dbReference type="RefSeq" id="WP_130154242.1">
    <property type="nucleotide sequence ID" value="NZ_SCFB01000007.1"/>
</dbReference>
<evidence type="ECO:0000259" key="4">
    <source>
        <dbReference type="PROSITE" id="PS51186"/>
    </source>
</evidence>
<evidence type="ECO:0000313" key="6">
    <source>
        <dbReference type="Proteomes" id="UP000293550"/>
    </source>
</evidence>
<keyword evidence="2" id="KW-0012">Acyltransferase</keyword>
<evidence type="ECO:0000313" key="5">
    <source>
        <dbReference type="EMBL" id="RZI45661.1"/>
    </source>
</evidence>
<feature type="domain" description="N-acetyltransferase" evidence="4">
    <location>
        <begin position="5"/>
        <end position="150"/>
    </location>
</feature>
<dbReference type="PANTHER" id="PTHR43800:SF1">
    <property type="entry name" value="PEPTIDYL-LYSINE N-ACETYLTRANSFERASE YJAB"/>
    <property type="match status" value="1"/>
</dbReference>
<dbReference type="InterPro" id="IPR000182">
    <property type="entry name" value="GNAT_dom"/>
</dbReference>
<comment type="similarity">
    <text evidence="3">Belongs to the acetyltransferase family. RimI subfamily.</text>
</comment>
<dbReference type="CDD" id="cd04301">
    <property type="entry name" value="NAT_SF"/>
    <property type="match status" value="1"/>
</dbReference>
<dbReference type="InterPro" id="IPR016181">
    <property type="entry name" value="Acyl_CoA_acyltransferase"/>
</dbReference>
<keyword evidence="1 5" id="KW-0808">Transferase</keyword>